<evidence type="ECO:0000313" key="2">
    <source>
        <dbReference type="EMBL" id="AEA39669.1"/>
    </source>
</evidence>
<organism evidence="2">
    <name type="scientific">Epinephelus coioides</name>
    <name type="common">Orange-spotted grouper</name>
    <name type="synonym">Epinephelus nebulosus</name>
    <dbReference type="NCBI Taxonomy" id="94232"/>
    <lineage>
        <taxon>Eukaryota</taxon>
        <taxon>Metazoa</taxon>
        <taxon>Chordata</taxon>
        <taxon>Craniata</taxon>
        <taxon>Vertebrata</taxon>
        <taxon>Euteleostomi</taxon>
        <taxon>Actinopterygii</taxon>
        <taxon>Neopterygii</taxon>
        <taxon>Teleostei</taxon>
        <taxon>Neoteleostei</taxon>
        <taxon>Acanthomorphata</taxon>
        <taxon>Eupercaria</taxon>
        <taxon>Perciformes</taxon>
        <taxon>Serranoidei</taxon>
        <taxon>Serranidae</taxon>
        <taxon>Epinephelinae</taxon>
        <taxon>Epinephelini</taxon>
        <taxon>Epinephelus</taxon>
    </lineage>
</organism>
<dbReference type="AlphaFoldDB" id="F2VQS3"/>
<feature type="compositionally biased region" description="Polar residues" evidence="1">
    <location>
        <begin position="13"/>
        <end position="24"/>
    </location>
</feature>
<feature type="compositionally biased region" description="Basic and acidic residues" evidence="1">
    <location>
        <begin position="31"/>
        <end position="40"/>
    </location>
</feature>
<reference evidence="2" key="1">
    <citation type="submission" date="2010-03" db="EMBL/GenBank/DDBJ databases">
        <title>Definition of the antibody to resist a fatal pathogen challenge in a bony fish highlights a life vest in the immune system in early vertebrates.</title>
        <authorList>
            <person name="Jiang Y.N."/>
            <person name="Xia C."/>
        </authorList>
    </citation>
    <scope>NUCLEOTIDE SEQUENCE</scope>
</reference>
<protein>
    <submittedName>
        <fullName evidence="2">CD22</fullName>
    </submittedName>
</protein>
<feature type="region of interest" description="Disordered" evidence="1">
    <location>
        <begin position="69"/>
        <end position="88"/>
    </location>
</feature>
<accession>F2VQS3</accession>
<name>F2VQS3_EPICO</name>
<proteinExistence type="evidence at transcript level"/>
<sequence>KQGPSAPKPVRQQGGQTQDDSLNYASLHFGNEQKNKQAKAAEDVYAMVSKHKPPKKIEEKLEDYENVHAARSAKAPDPLAYDTDTSEDEVELNYSQVNFTAKPGHQRARRDSSSSDEDETQYSEVKL</sequence>
<feature type="region of interest" description="Disordered" evidence="1">
    <location>
        <begin position="1"/>
        <end position="40"/>
    </location>
</feature>
<feature type="region of interest" description="Disordered" evidence="1">
    <location>
        <begin position="96"/>
        <end position="127"/>
    </location>
</feature>
<dbReference type="EMBL" id="GU988646">
    <property type="protein sequence ID" value="AEA39669.1"/>
    <property type="molecule type" value="mRNA"/>
</dbReference>
<evidence type="ECO:0000256" key="1">
    <source>
        <dbReference type="SAM" id="MobiDB-lite"/>
    </source>
</evidence>
<feature type="non-terminal residue" evidence="2">
    <location>
        <position position="1"/>
    </location>
</feature>